<name>A0A6G1LQV0_ORBOL</name>
<dbReference type="Proteomes" id="UP000614610">
    <property type="component" value="Unassembled WGS sequence"/>
</dbReference>
<dbReference type="Proteomes" id="UP000483672">
    <property type="component" value="Unassembled WGS sequence"/>
</dbReference>
<evidence type="ECO:0000313" key="5">
    <source>
        <dbReference type="Proteomes" id="UP000472727"/>
    </source>
</evidence>
<protein>
    <submittedName>
        <fullName evidence="2">Uncharacterized protein</fullName>
    </submittedName>
</protein>
<evidence type="ECO:0000313" key="6">
    <source>
        <dbReference type="Proteomes" id="UP000479691"/>
    </source>
</evidence>
<evidence type="ECO:0000313" key="8">
    <source>
        <dbReference type="Proteomes" id="UP000614610"/>
    </source>
</evidence>
<evidence type="ECO:0000313" key="3">
    <source>
        <dbReference type="EMBL" id="KAF3212860.1"/>
    </source>
</evidence>
<dbReference type="Proteomes" id="UP000472727">
    <property type="component" value="Unassembled WGS sequence"/>
</dbReference>
<dbReference type="AlphaFoldDB" id="A0A6G1LQV0"/>
<dbReference type="EMBL" id="WIPF01000054">
    <property type="protein sequence ID" value="KAF3218525.1"/>
    <property type="molecule type" value="Genomic_DNA"/>
</dbReference>
<evidence type="ECO:0000313" key="2">
    <source>
        <dbReference type="EMBL" id="KAF3196606.1"/>
    </source>
</evidence>
<sequence>MSVYFRAVAPCRPRITVLQRRLYGSKSSEQLNEDALKILEDISALELKDPKQLFDDDIISREEDFDFEESNEEEDGLPVSPIMDGKTWKRRFKQPRKLKKRHPSEMVEEDWKLLKNPYANTLITAVRQDGYYRRVFPSFFLQKMHAFVNPETNEPWLLPMGIKSRDETKVVTGISKYVAGNYQHVEFLKSKRWRKLQDTRFVTSAVWRLDMEDFILNQLRNRVYEEVEACKRWIMSANRDGGKWEDLQIGCLLVWENGDPDFQAPTNADFGEIIAEEAAPPIETEPTAVAKEELQEEKEEDVVMAGEGEGLGVKKEDEVVMDEDIQAQSTAEALDVARSRTLVEVKGKLVPCYKMHLLLGRTRAAELKKQLKIEDPVRKNVLLISPRTVKVQMWLWKLSGYARQLETSLFKEFDRKGSHDR</sequence>
<gene>
    <name evidence="3" type="ORF">TWF106_009716</name>
    <name evidence="4" type="ORF">TWF191_008195</name>
    <name evidence="2" type="ORF">TWF679_004738</name>
    <name evidence="1" type="ORF">TWF788_008751</name>
</gene>
<dbReference type="EMBL" id="WIWS01000067">
    <property type="protein sequence ID" value="KAF3212860.1"/>
    <property type="molecule type" value="Genomic_DNA"/>
</dbReference>
<dbReference type="EMBL" id="JAABOE010000056">
    <property type="protein sequence ID" value="KAF3174374.1"/>
    <property type="molecule type" value="Genomic_DNA"/>
</dbReference>
<reference evidence="5 6" key="1">
    <citation type="submission" date="2019-06" db="EMBL/GenBank/DDBJ databases">
        <authorList>
            <person name="Palmer J.M."/>
        </authorList>
    </citation>
    <scope>NUCLEOTIDE SEQUENCE</scope>
    <source>
        <strain evidence="3 5">TWF106</strain>
        <strain evidence="4 7">TWF191</strain>
        <strain evidence="2">TWF679</strain>
        <strain evidence="1 6">TWF788</strain>
    </source>
</reference>
<dbReference type="Proteomes" id="UP000479691">
    <property type="component" value="Unassembled WGS sequence"/>
</dbReference>
<proteinExistence type="predicted"/>
<comment type="caution">
    <text evidence="2">The sequence shown here is derived from an EMBL/GenBank/DDBJ whole genome shotgun (WGS) entry which is preliminary data.</text>
</comment>
<evidence type="ECO:0000313" key="1">
    <source>
        <dbReference type="EMBL" id="KAF3174374.1"/>
    </source>
</evidence>
<organism evidence="2 8">
    <name type="scientific">Orbilia oligospora</name>
    <name type="common">Nematode-trapping fungus</name>
    <name type="synonym">Arthrobotrys oligospora</name>
    <dbReference type="NCBI Taxonomy" id="2813651"/>
    <lineage>
        <taxon>Eukaryota</taxon>
        <taxon>Fungi</taxon>
        <taxon>Dikarya</taxon>
        <taxon>Ascomycota</taxon>
        <taxon>Pezizomycotina</taxon>
        <taxon>Orbiliomycetes</taxon>
        <taxon>Orbiliales</taxon>
        <taxon>Orbiliaceae</taxon>
        <taxon>Orbilia</taxon>
    </lineage>
</organism>
<accession>A0A6G1LQV0</accession>
<dbReference type="EMBL" id="WIWT01000214">
    <property type="protein sequence ID" value="KAF3196606.1"/>
    <property type="molecule type" value="Genomic_DNA"/>
</dbReference>
<evidence type="ECO:0000313" key="4">
    <source>
        <dbReference type="EMBL" id="KAF3218525.1"/>
    </source>
</evidence>
<evidence type="ECO:0000313" key="7">
    <source>
        <dbReference type="Proteomes" id="UP000483672"/>
    </source>
</evidence>
<dbReference type="OrthoDB" id="3363286at2759"/>